<evidence type="ECO:0000259" key="5">
    <source>
        <dbReference type="PROSITE" id="PS51387"/>
    </source>
</evidence>
<name>A0A1M6QE33_PARC5</name>
<keyword evidence="4" id="KW-0560">Oxidoreductase</keyword>
<evidence type="ECO:0000256" key="2">
    <source>
        <dbReference type="ARBA" id="ARBA00022630"/>
    </source>
</evidence>
<dbReference type="InterPro" id="IPR016171">
    <property type="entry name" value="Vanillyl_alc_oxidase_C-sub2"/>
</dbReference>
<dbReference type="InterPro" id="IPR036318">
    <property type="entry name" value="FAD-bd_PCMH-like_sf"/>
</dbReference>
<keyword evidence="7" id="KW-1185">Reference proteome</keyword>
<dbReference type="RefSeq" id="WP_073150647.1">
    <property type="nucleotide sequence ID" value="NZ_FRAG01000033.1"/>
</dbReference>
<dbReference type="STRING" id="1121301.SAMN02745912_02549"/>
<evidence type="ECO:0000256" key="3">
    <source>
        <dbReference type="ARBA" id="ARBA00022827"/>
    </source>
</evidence>
<dbReference type="AlphaFoldDB" id="A0A1M6QE33"/>
<dbReference type="GO" id="GO:0071949">
    <property type="term" value="F:FAD binding"/>
    <property type="evidence" value="ECO:0007669"/>
    <property type="project" value="InterPro"/>
</dbReference>
<proteinExistence type="predicted"/>
<evidence type="ECO:0000256" key="1">
    <source>
        <dbReference type="ARBA" id="ARBA00001974"/>
    </source>
</evidence>
<gene>
    <name evidence="6" type="ORF">SAMN02745912_02549</name>
</gene>
<dbReference type="Pfam" id="PF01565">
    <property type="entry name" value="FAD_binding_4"/>
    <property type="match status" value="1"/>
</dbReference>
<dbReference type="EMBL" id="FRAG01000033">
    <property type="protein sequence ID" value="SHK18554.1"/>
    <property type="molecule type" value="Genomic_DNA"/>
</dbReference>
<evidence type="ECO:0000313" key="6">
    <source>
        <dbReference type="EMBL" id="SHK18554.1"/>
    </source>
</evidence>
<dbReference type="SUPFAM" id="SSF56176">
    <property type="entry name" value="FAD-binding/transporter-associated domain-like"/>
    <property type="match status" value="1"/>
</dbReference>
<dbReference type="InterPro" id="IPR016167">
    <property type="entry name" value="FAD-bd_PCMH_sub1"/>
</dbReference>
<dbReference type="OrthoDB" id="9767256at2"/>
<accession>A0A1M6QE33</accession>
<dbReference type="Proteomes" id="UP000184465">
    <property type="component" value="Unassembled WGS sequence"/>
</dbReference>
<protein>
    <submittedName>
        <fullName evidence="6">Glycolate oxidase</fullName>
    </submittedName>
</protein>
<dbReference type="Gene3D" id="3.30.465.10">
    <property type="match status" value="1"/>
</dbReference>
<dbReference type="Pfam" id="PF02913">
    <property type="entry name" value="FAD-oxidase_C"/>
    <property type="match status" value="1"/>
</dbReference>
<dbReference type="Gene3D" id="3.30.43.10">
    <property type="entry name" value="Uridine Diphospho-n-acetylenolpyruvylglucosamine Reductase, domain 2"/>
    <property type="match status" value="1"/>
</dbReference>
<dbReference type="Gene3D" id="1.10.45.10">
    <property type="entry name" value="Vanillyl-alcohol Oxidase, Chain A, domain 4"/>
    <property type="match status" value="1"/>
</dbReference>
<dbReference type="InterPro" id="IPR016169">
    <property type="entry name" value="FAD-bd_PCMH_sub2"/>
</dbReference>
<sequence>MKQEVLEALRNIVGSDWVVSELDQTKGYLYDETELLIRPDAAEDSVVVKPRTPEEICEILKYANEEQIVVVPRGGGTGLCGAAIPTETSIILSMERFKDIIEIDNENLMITVEAGVTLSELIEVLKKHDKLYFPIHPGDESAHIAGMVIENAGGARAVKHGIMRSHIRGVEVVLPTGEILNLGGKLTKNNAGYNLLQLIIGSEGTLGVVTKVTLKLYPEPKYSATLVISFDNFKDAVAAVPKILQEGITPLAIEYVDRVIALEAAKHIGEKWPAEKGNVDLIFMLSESKEDTLYDSCMAIEDICRDCGAIDSLMADNNKDQQKILAIRSNTYTATKHDLADSLDITVPPAYTPDLMNDLMDIAEKYNTKITSVGHIGDGNLHNNILLVDGKLPLYYEQMKEDMYKAARKYGGTITGEHGVGKTRMDSLITHLEPKKLDIMRGIKQVFDPNNILNPNTIFYTE</sequence>
<feature type="domain" description="FAD-binding PCMH-type" evidence="5">
    <location>
        <begin position="39"/>
        <end position="219"/>
    </location>
</feature>
<dbReference type="SUPFAM" id="SSF55103">
    <property type="entry name" value="FAD-linked oxidases, C-terminal domain"/>
    <property type="match status" value="1"/>
</dbReference>
<organism evidence="6 7">
    <name type="scientific">Paramaledivibacter caminithermalis (strain DSM 15212 / CIP 107654 / DViRD3)</name>
    <name type="common">Clostridium caminithermale</name>
    <dbReference type="NCBI Taxonomy" id="1121301"/>
    <lineage>
        <taxon>Bacteria</taxon>
        <taxon>Bacillati</taxon>
        <taxon>Bacillota</taxon>
        <taxon>Clostridia</taxon>
        <taxon>Peptostreptococcales</taxon>
        <taxon>Caminicellaceae</taxon>
        <taxon>Paramaledivibacter</taxon>
    </lineage>
</organism>
<dbReference type="GO" id="GO:0016491">
    <property type="term" value="F:oxidoreductase activity"/>
    <property type="evidence" value="ECO:0007669"/>
    <property type="project" value="UniProtKB-KW"/>
</dbReference>
<dbReference type="Gene3D" id="3.30.70.2740">
    <property type="match status" value="1"/>
</dbReference>
<comment type="cofactor">
    <cofactor evidence="1">
        <name>FAD</name>
        <dbReference type="ChEBI" id="CHEBI:57692"/>
    </cofactor>
</comment>
<dbReference type="PANTHER" id="PTHR42934:SF2">
    <property type="entry name" value="GLYCOLATE OXIDASE SUBUNIT GLCD"/>
    <property type="match status" value="1"/>
</dbReference>
<dbReference type="PROSITE" id="PS51387">
    <property type="entry name" value="FAD_PCMH"/>
    <property type="match status" value="1"/>
</dbReference>
<keyword evidence="2" id="KW-0285">Flavoprotein</keyword>
<reference evidence="7" key="1">
    <citation type="submission" date="2016-11" db="EMBL/GenBank/DDBJ databases">
        <authorList>
            <person name="Varghese N."/>
            <person name="Submissions S."/>
        </authorList>
    </citation>
    <scope>NUCLEOTIDE SEQUENCE [LARGE SCALE GENOMIC DNA]</scope>
    <source>
        <strain evidence="7">DSM 15212 / CIP 107654 / DViRD3</strain>
    </source>
</reference>
<dbReference type="InterPro" id="IPR004113">
    <property type="entry name" value="FAD-bd_oxidored_4_C"/>
</dbReference>
<dbReference type="InterPro" id="IPR051914">
    <property type="entry name" value="FAD-linked_OxidoTrans_Type4"/>
</dbReference>
<keyword evidence="3" id="KW-0274">FAD</keyword>
<dbReference type="PANTHER" id="PTHR42934">
    <property type="entry name" value="GLYCOLATE OXIDASE SUBUNIT GLCD"/>
    <property type="match status" value="1"/>
</dbReference>
<dbReference type="InterPro" id="IPR016164">
    <property type="entry name" value="FAD-linked_Oxase-like_C"/>
</dbReference>
<dbReference type="InterPro" id="IPR016166">
    <property type="entry name" value="FAD-bd_PCMH"/>
</dbReference>
<evidence type="ECO:0000313" key="7">
    <source>
        <dbReference type="Proteomes" id="UP000184465"/>
    </source>
</evidence>
<evidence type="ECO:0000256" key="4">
    <source>
        <dbReference type="ARBA" id="ARBA00023002"/>
    </source>
</evidence>
<dbReference type="InterPro" id="IPR006094">
    <property type="entry name" value="Oxid_FAD_bind_N"/>
</dbReference>